<gene>
    <name evidence="2" type="ORF">SAMN06265784_12069</name>
</gene>
<protein>
    <submittedName>
        <fullName evidence="2">Uncharacterized protein</fullName>
    </submittedName>
</protein>
<dbReference type="OrthoDB" id="9093988at2"/>
<dbReference type="EMBL" id="FXAT01000020">
    <property type="protein sequence ID" value="SMG61281.1"/>
    <property type="molecule type" value="Genomic_DNA"/>
</dbReference>
<organism evidence="2 3">
    <name type="scientific">Paraburkholderia susongensis</name>
    <dbReference type="NCBI Taxonomy" id="1515439"/>
    <lineage>
        <taxon>Bacteria</taxon>
        <taxon>Pseudomonadati</taxon>
        <taxon>Pseudomonadota</taxon>
        <taxon>Betaproteobacteria</taxon>
        <taxon>Burkholderiales</taxon>
        <taxon>Burkholderiaceae</taxon>
        <taxon>Paraburkholderia</taxon>
    </lineage>
</organism>
<proteinExistence type="predicted"/>
<reference evidence="3" key="1">
    <citation type="submission" date="2017-04" db="EMBL/GenBank/DDBJ databases">
        <authorList>
            <person name="Varghese N."/>
            <person name="Submissions S."/>
        </authorList>
    </citation>
    <scope>NUCLEOTIDE SEQUENCE [LARGE SCALE GENOMIC DNA]</scope>
    <source>
        <strain evidence="3">LMG 29540</strain>
    </source>
</reference>
<evidence type="ECO:0000313" key="2">
    <source>
        <dbReference type="EMBL" id="SMG61281.1"/>
    </source>
</evidence>
<name>A0A1X7M5H3_9BURK</name>
<evidence type="ECO:0000313" key="3">
    <source>
        <dbReference type="Proteomes" id="UP000193228"/>
    </source>
</evidence>
<keyword evidence="3" id="KW-1185">Reference proteome</keyword>
<dbReference type="AlphaFoldDB" id="A0A1X7M5H3"/>
<feature type="region of interest" description="Disordered" evidence="1">
    <location>
        <begin position="1"/>
        <end position="26"/>
    </location>
</feature>
<dbReference type="RefSeq" id="WP_085489771.1">
    <property type="nucleotide sequence ID" value="NZ_FXAT01000020.1"/>
</dbReference>
<dbReference type="Proteomes" id="UP000193228">
    <property type="component" value="Unassembled WGS sequence"/>
</dbReference>
<dbReference type="STRING" id="1515439.SAMN06265784_12069"/>
<evidence type="ECO:0000256" key="1">
    <source>
        <dbReference type="SAM" id="MobiDB-lite"/>
    </source>
</evidence>
<sequence length="154" mass="17488">MYDMRLDPEGNLLPGKSWDDPPGPPPAETELMLSMLDMPVTIDRCFVEICGDMPAAAVLTELSTIESETCRRDQWLVVTSRELERRLALPEKQQRAARRVLRAKGLIGHRRTGPTHADEYRVLWPAIMTLLRQKAAERTAHIAWPPRRPEGAQP</sequence>
<accession>A0A1X7M5H3</accession>